<keyword evidence="5 6" id="KW-0472">Membrane</keyword>
<feature type="transmembrane region" description="Helical" evidence="6">
    <location>
        <begin position="115"/>
        <end position="135"/>
    </location>
</feature>
<dbReference type="InterPro" id="IPR024923">
    <property type="entry name" value="PG_synth_SpoVB"/>
</dbReference>
<feature type="transmembrane region" description="Helical" evidence="6">
    <location>
        <begin position="473"/>
        <end position="492"/>
    </location>
</feature>
<feature type="transmembrane region" description="Helical" evidence="6">
    <location>
        <begin position="230"/>
        <end position="255"/>
    </location>
</feature>
<evidence type="ECO:0000256" key="4">
    <source>
        <dbReference type="ARBA" id="ARBA00022989"/>
    </source>
</evidence>
<comment type="subcellular location">
    <subcellularLocation>
        <location evidence="1">Cell membrane</location>
        <topology evidence="1">Multi-pass membrane protein</topology>
    </subcellularLocation>
</comment>
<dbReference type="Pfam" id="PF01943">
    <property type="entry name" value="Polysacc_synt"/>
    <property type="match status" value="1"/>
</dbReference>
<evidence type="ECO:0000256" key="6">
    <source>
        <dbReference type="SAM" id="Phobius"/>
    </source>
</evidence>
<name>A0ABS2Z8I0_9BACL</name>
<evidence type="ECO:0000256" key="5">
    <source>
        <dbReference type="ARBA" id="ARBA00023136"/>
    </source>
</evidence>
<feature type="transmembrane region" description="Helical" evidence="6">
    <location>
        <begin position="444"/>
        <end position="467"/>
    </location>
</feature>
<reference evidence="7 8" key="1">
    <citation type="submission" date="2021-01" db="EMBL/GenBank/DDBJ databases">
        <title>Genome Sequencing of Type Strains.</title>
        <authorList>
            <person name="Lemaire J.F."/>
            <person name="Inderbitzin P."/>
            <person name="Collins S.B."/>
            <person name="Wespe N."/>
            <person name="Knight-Connoni V."/>
        </authorList>
    </citation>
    <scope>NUCLEOTIDE SEQUENCE [LARGE SCALE GENOMIC DNA]</scope>
    <source>
        <strain evidence="7 8">DSM 14730</strain>
    </source>
</reference>
<evidence type="ECO:0000256" key="3">
    <source>
        <dbReference type="ARBA" id="ARBA00022692"/>
    </source>
</evidence>
<feature type="transmembrane region" description="Helical" evidence="6">
    <location>
        <begin position="182"/>
        <end position="203"/>
    </location>
</feature>
<feature type="transmembrane region" description="Helical" evidence="6">
    <location>
        <begin position="83"/>
        <end position="109"/>
    </location>
</feature>
<dbReference type="RefSeq" id="WP_188404524.1">
    <property type="nucleotide sequence ID" value="NZ_BMCE01000007.1"/>
</dbReference>
<feature type="transmembrane region" description="Helical" evidence="6">
    <location>
        <begin position="407"/>
        <end position="424"/>
    </location>
</feature>
<keyword evidence="8" id="KW-1185">Reference proteome</keyword>
<dbReference type="CDD" id="cd13124">
    <property type="entry name" value="MATE_SpoVB_like"/>
    <property type="match status" value="1"/>
</dbReference>
<feature type="transmembrane region" description="Helical" evidence="6">
    <location>
        <begin position="314"/>
        <end position="337"/>
    </location>
</feature>
<comment type="caution">
    <text evidence="7">The sequence shown here is derived from an EMBL/GenBank/DDBJ whole genome shotgun (WGS) entry which is preliminary data.</text>
</comment>
<keyword evidence="3 6" id="KW-0812">Transmembrane</keyword>
<feature type="transmembrane region" description="Helical" evidence="6">
    <location>
        <begin position="379"/>
        <end position="401"/>
    </location>
</feature>
<dbReference type="EMBL" id="JAFHKS010000035">
    <property type="protein sequence ID" value="MBN3543822.1"/>
    <property type="molecule type" value="Genomic_DNA"/>
</dbReference>
<proteinExistence type="predicted"/>
<evidence type="ECO:0000313" key="7">
    <source>
        <dbReference type="EMBL" id="MBN3543822.1"/>
    </source>
</evidence>
<dbReference type="Proteomes" id="UP001319060">
    <property type="component" value="Unassembled WGS sequence"/>
</dbReference>
<dbReference type="InterPro" id="IPR050833">
    <property type="entry name" value="Poly_Biosynth_Transport"/>
</dbReference>
<gene>
    <name evidence="7" type="ORF">JYA64_00695</name>
</gene>
<keyword evidence="2" id="KW-1003">Cell membrane</keyword>
<evidence type="ECO:0000256" key="2">
    <source>
        <dbReference type="ARBA" id="ARBA00022475"/>
    </source>
</evidence>
<evidence type="ECO:0000256" key="1">
    <source>
        <dbReference type="ARBA" id="ARBA00004651"/>
    </source>
</evidence>
<dbReference type="PANTHER" id="PTHR30250:SF29">
    <property type="entry name" value="POLYSACCHARIDE BIOSYNTHESIS PROTEIN C-TERMINAL DOMAIN-CONTAINING PROTEIN"/>
    <property type="match status" value="1"/>
</dbReference>
<dbReference type="PIRSF" id="PIRSF038958">
    <property type="entry name" value="PG_synth_SpoVB"/>
    <property type="match status" value="1"/>
</dbReference>
<feature type="transmembrane region" description="Helical" evidence="6">
    <location>
        <begin position="349"/>
        <end position="367"/>
    </location>
</feature>
<feature type="transmembrane region" description="Helical" evidence="6">
    <location>
        <begin position="50"/>
        <end position="71"/>
    </location>
</feature>
<sequence length="527" mass="57459">MKKKSSVWEGALLLTAAALIVKLLSAVYRIPYQNMTGDFGFYVFQQAYPFYAIAAAIAFTGFPMALSKMIVSEKNNNDHLIKTSVWTSFWLGVFSFFSLFITAPFIAHWMGDDSLYLPIRVISVLFLFIPLSAFFRGIYQGYGDMQLTAVSQLIEQTIRVSGILLLSYYFVSKGFSSYETGAAALSGSVVGALASGLFLLSFWKKGFASSYNKRAKIRFLYAAELLKSSIYLSLSALILALMQLVDAFLFVNVWVESGMKDYDARLLKGVFDRGQPLLQLGTIAAASVALAVVPEMASLVTEKKKTEIQSLAKLSTKISVVFGGAAAVGLICIMKNLNIMLFKNEEGSLALAILCVSILFVSIIYTATGLLQGIGHGRFAAISILLAVIVKVTGNLLLIPFMGMEGAALSTVSATLIAAVVQLIKLQQSTHFLSGANTSKLLSYILSLGLMAVGVSLWVFVAEIVLFTGDTRFQAMLISVSSSLIGAAIYLISIMKLKIFSKAEWESVFHSVSFVSKLFKRLKKRRP</sequence>
<keyword evidence="4 6" id="KW-1133">Transmembrane helix</keyword>
<dbReference type="PANTHER" id="PTHR30250">
    <property type="entry name" value="PST FAMILY PREDICTED COLANIC ACID TRANSPORTER"/>
    <property type="match status" value="1"/>
</dbReference>
<dbReference type="InterPro" id="IPR002797">
    <property type="entry name" value="Polysacc_synth"/>
</dbReference>
<accession>A0ABS2Z8I0</accession>
<organism evidence="7 8">
    <name type="scientific">Fictibacillus barbaricus</name>
    <dbReference type="NCBI Taxonomy" id="182136"/>
    <lineage>
        <taxon>Bacteria</taxon>
        <taxon>Bacillati</taxon>
        <taxon>Bacillota</taxon>
        <taxon>Bacilli</taxon>
        <taxon>Bacillales</taxon>
        <taxon>Fictibacillaceae</taxon>
        <taxon>Fictibacillus</taxon>
    </lineage>
</organism>
<evidence type="ECO:0000313" key="8">
    <source>
        <dbReference type="Proteomes" id="UP001319060"/>
    </source>
</evidence>
<feature type="transmembrane region" description="Helical" evidence="6">
    <location>
        <begin position="275"/>
        <end position="293"/>
    </location>
</feature>
<protein>
    <submittedName>
        <fullName evidence="7">Polysaccharide biosynthesis protein</fullName>
    </submittedName>
</protein>